<keyword evidence="7" id="KW-1185">Reference proteome</keyword>
<sequence>MEVNPDAKGAEPGEDRFRDWMKLTPARLDVGRTGTRPLTRDMLKLRLDHAEAVDAVYGEVKEETLGEFGLFTVETQYRDKEHYLKAPDSGRVLTPEGARTVSDRCMHSPQVQIVVSDGLSARAIDDNLRDVLPALRDSLSANGLKEGTSFFVKGGRVGVMDDIGRLLEPEALVLLIGERPGLVTASSMSAYMCYRPRPGRKDSDRMVISNIHISGTPPVEAGAHIGTLLRKMIEQKVSGVKLEV</sequence>
<dbReference type="PANTHER" id="PTHR39330">
    <property type="entry name" value="ETHANOLAMINE AMMONIA-LYASE LIGHT CHAIN"/>
    <property type="match status" value="1"/>
</dbReference>
<keyword evidence="2 5" id="KW-0456">Lyase</keyword>
<dbReference type="HOGENOM" id="CLU_068224_1_0_9"/>
<dbReference type="EC" id="4.3.1.7" evidence="5"/>
<dbReference type="RefSeq" id="WP_038694935.1">
    <property type="nucleotide sequence ID" value="NZ_CP009286.1"/>
</dbReference>
<dbReference type="HAMAP" id="MF_00601">
    <property type="entry name" value="EutC"/>
    <property type="match status" value="1"/>
</dbReference>
<evidence type="ECO:0000256" key="3">
    <source>
        <dbReference type="ARBA" id="ARBA00023285"/>
    </source>
</evidence>
<dbReference type="AlphaFoldDB" id="A0A089LTJ5"/>
<dbReference type="STRING" id="169760.PSTEL_10305"/>
<dbReference type="Gene3D" id="1.10.30.40">
    <property type="entry name" value="Ethanolamine ammonia-lyase light chain (EutC), N-terminal domain"/>
    <property type="match status" value="1"/>
</dbReference>
<reference evidence="6 7" key="1">
    <citation type="submission" date="2014-08" db="EMBL/GenBank/DDBJ databases">
        <title>Comparative genomics of the Paenibacillus odorifer group.</title>
        <authorList>
            <person name="den Bakker H.C."/>
            <person name="Tsai Y.-C."/>
            <person name="Martin N."/>
            <person name="Korlach J."/>
            <person name="Wiedmann M."/>
        </authorList>
    </citation>
    <scope>NUCLEOTIDE SEQUENCE [LARGE SCALE GENOMIC DNA]</scope>
    <source>
        <strain evidence="6 7">DSM 14472</strain>
    </source>
</reference>
<evidence type="ECO:0000313" key="7">
    <source>
        <dbReference type="Proteomes" id="UP000029507"/>
    </source>
</evidence>
<comment type="function">
    <text evidence="5">Catalyzes the deamination of various vicinal amino-alcohols to oxo compounds. Allows this organism to utilize ethanolamine as the sole source of nitrogen and carbon in the presence of external vitamin B12.</text>
</comment>
<proteinExistence type="inferred from homology"/>
<dbReference type="GO" id="GO:0008851">
    <property type="term" value="F:ethanolamine ammonia-lyase activity"/>
    <property type="evidence" value="ECO:0007669"/>
    <property type="project" value="UniProtKB-UniRule"/>
</dbReference>
<dbReference type="GO" id="GO:0046336">
    <property type="term" value="P:ethanolamine catabolic process"/>
    <property type="evidence" value="ECO:0007669"/>
    <property type="project" value="UniProtKB-UniRule"/>
</dbReference>
<feature type="binding site" evidence="5">
    <location>
        <position position="178"/>
    </location>
    <ligand>
        <name>adenosylcob(III)alamin</name>
        <dbReference type="ChEBI" id="CHEBI:18408"/>
    </ligand>
</feature>
<name>A0A089LTJ5_9BACL</name>
<protein>
    <recommendedName>
        <fullName evidence="5">Ethanolamine ammonia-lyase small subunit</fullName>
        <shortName evidence="5">EAL small subunit</shortName>
        <ecNumber evidence="5">4.3.1.7</ecNumber>
    </recommendedName>
</protein>
<dbReference type="Gene3D" id="3.40.50.11240">
    <property type="entry name" value="Ethanolamine ammonia-lyase light chain (EutC)"/>
    <property type="match status" value="1"/>
</dbReference>
<dbReference type="KEGG" id="pste:PSTEL_10305"/>
<gene>
    <name evidence="5" type="primary">eutC</name>
    <name evidence="6" type="ORF">PSTEL_10305</name>
</gene>
<evidence type="ECO:0000256" key="5">
    <source>
        <dbReference type="HAMAP-Rule" id="MF_00601"/>
    </source>
</evidence>
<accession>A0A089LTJ5</accession>
<dbReference type="InterPro" id="IPR042255">
    <property type="entry name" value="EutC_N"/>
</dbReference>
<dbReference type="PANTHER" id="PTHR39330:SF1">
    <property type="entry name" value="ETHANOLAMINE AMMONIA-LYASE SMALL SUBUNIT"/>
    <property type="match status" value="1"/>
</dbReference>
<dbReference type="EMBL" id="CP009286">
    <property type="protein sequence ID" value="AIQ63415.1"/>
    <property type="molecule type" value="Genomic_DNA"/>
</dbReference>
<dbReference type="NCBIfam" id="NF003971">
    <property type="entry name" value="PRK05465.1"/>
    <property type="match status" value="1"/>
</dbReference>
<dbReference type="GO" id="GO:0031471">
    <property type="term" value="C:ethanolamine degradation polyhedral organelle"/>
    <property type="evidence" value="ECO:0007669"/>
    <property type="project" value="UniProtKB-UniRule"/>
</dbReference>
<organism evidence="6 7">
    <name type="scientific">Paenibacillus stellifer</name>
    <dbReference type="NCBI Taxonomy" id="169760"/>
    <lineage>
        <taxon>Bacteria</taxon>
        <taxon>Bacillati</taxon>
        <taxon>Bacillota</taxon>
        <taxon>Bacilli</taxon>
        <taxon>Bacillales</taxon>
        <taxon>Paenibacillaceae</taxon>
        <taxon>Paenibacillus</taxon>
    </lineage>
</organism>
<comment type="subunit">
    <text evidence="5">The basic unit is a heterodimer which dimerizes to form tetramers. The heterotetramers trimerize; 6 large subunits form a core ring with 6 small subunits projecting outwards.</text>
</comment>
<comment type="similarity">
    <text evidence="5">Belongs to the EutC family.</text>
</comment>
<dbReference type="PIRSF" id="PIRSF018982">
    <property type="entry name" value="EutC"/>
    <property type="match status" value="1"/>
</dbReference>
<evidence type="ECO:0000256" key="4">
    <source>
        <dbReference type="ARBA" id="ARBA00024446"/>
    </source>
</evidence>
<evidence type="ECO:0000256" key="2">
    <source>
        <dbReference type="ARBA" id="ARBA00023239"/>
    </source>
</evidence>
<dbReference type="UniPathway" id="UPA00560"/>
<keyword evidence="4 5" id="KW-1283">Bacterial microcompartment</keyword>
<keyword evidence="1 5" id="KW-0846">Cobalamin</keyword>
<comment type="catalytic activity">
    <reaction evidence="5">
        <text>ethanolamine = acetaldehyde + NH4(+)</text>
        <dbReference type="Rhea" id="RHEA:15313"/>
        <dbReference type="ChEBI" id="CHEBI:15343"/>
        <dbReference type="ChEBI" id="CHEBI:28938"/>
        <dbReference type="ChEBI" id="CHEBI:57603"/>
        <dbReference type="EC" id="4.3.1.7"/>
    </reaction>
</comment>
<dbReference type="Proteomes" id="UP000029507">
    <property type="component" value="Chromosome"/>
</dbReference>
<keyword evidence="3 5" id="KW-0170">Cobalt</keyword>
<dbReference type="InterPro" id="IPR009246">
    <property type="entry name" value="EutC"/>
</dbReference>
<dbReference type="InterPro" id="IPR042251">
    <property type="entry name" value="EutC_C"/>
</dbReference>
<feature type="binding site" evidence="5">
    <location>
        <position position="157"/>
    </location>
    <ligand>
        <name>adenosylcob(III)alamin</name>
        <dbReference type="ChEBI" id="CHEBI:18408"/>
    </ligand>
</feature>
<dbReference type="Pfam" id="PF05985">
    <property type="entry name" value="EutC"/>
    <property type="match status" value="1"/>
</dbReference>
<comment type="cofactor">
    <cofactor evidence="5">
        <name>adenosylcob(III)alamin</name>
        <dbReference type="ChEBI" id="CHEBI:18408"/>
    </cofactor>
    <text evidence="5">Binds between the large and small subunits.</text>
</comment>
<dbReference type="GO" id="GO:0006520">
    <property type="term" value="P:amino acid metabolic process"/>
    <property type="evidence" value="ECO:0007669"/>
    <property type="project" value="InterPro"/>
</dbReference>
<dbReference type="GO" id="GO:0031419">
    <property type="term" value="F:cobalamin binding"/>
    <property type="evidence" value="ECO:0007669"/>
    <property type="project" value="UniProtKB-UniRule"/>
</dbReference>
<comment type="subcellular location">
    <subcellularLocation>
        <location evidence="5">Bacterial microcompartment</location>
    </subcellularLocation>
</comment>
<comment type="pathway">
    <text evidence="5">Amine and polyamine degradation; ethanolamine degradation.</text>
</comment>
<dbReference type="GO" id="GO:0009350">
    <property type="term" value="C:ethanolamine ammonia-lyase complex"/>
    <property type="evidence" value="ECO:0007669"/>
    <property type="project" value="UniProtKB-UniRule"/>
</dbReference>
<evidence type="ECO:0000256" key="1">
    <source>
        <dbReference type="ARBA" id="ARBA00022628"/>
    </source>
</evidence>
<evidence type="ECO:0000313" key="6">
    <source>
        <dbReference type="EMBL" id="AIQ63415.1"/>
    </source>
</evidence>